<dbReference type="EMBL" id="CP036259">
    <property type="protein sequence ID" value="QDR82889.1"/>
    <property type="molecule type" value="Genomic_DNA"/>
</dbReference>
<dbReference type="AlphaFoldDB" id="A0A517DZV6"/>
<proteinExistence type="predicted"/>
<evidence type="ECO:0000313" key="1">
    <source>
        <dbReference type="EMBL" id="QDR82889.1"/>
    </source>
</evidence>
<dbReference type="Proteomes" id="UP000320776">
    <property type="component" value="Chromosome"/>
</dbReference>
<dbReference type="OrthoDB" id="1683339at2"/>
<dbReference type="RefSeq" id="WP_144352227.1">
    <property type="nucleotide sequence ID" value="NZ_CP036259.1"/>
</dbReference>
<name>A0A517DZV6_9FIRM</name>
<accession>A0A517DZV6</accession>
<dbReference type="KEGG" id="sted:SPTER_43300"/>
<reference evidence="1 2" key="1">
    <citation type="submission" date="2019-02" db="EMBL/GenBank/DDBJ databases">
        <title>Closed genome of Sporomusa termitida DSM 4440.</title>
        <authorList>
            <person name="Poehlein A."/>
            <person name="Daniel R."/>
        </authorList>
    </citation>
    <scope>NUCLEOTIDE SEQUENCE [LARGE SCALE GENOMIC DNA]</scope>
    <source>
        <strain evidence="1 2">DSM 4440</strain>
    </source>
</reference>
<protein>
    <submittedName>
        <fullName evidence="1">Uncharacterized protein</fullName>
    </submittedName>
</protein>
<gene>
    <name evidence="1" type="ORF">SPTER_43300</name>
</gene>
<evidence type="ECO:0000313" key="2">
    <source>
        <dbReference type="Proteomes" id="UP000320776"/>
    </source>
</evidence>
<organism evidence="1 2">
    <name type="scientific">Sporomusa termitida</name>
    <dbReference type="NCBI Taxonomy" id="2377"/>
    <lineage>
        <taxon>Bacteria</taxon>
        <taxon>Bacillati</taxon>
        <taxon>Bacillota</taxon>
        <taxon>Negativicutes</taxon>
        <taxon>Selenomonadales</taxon>
        <taxon>Sporomusaceae</taxon>
        <taxon>Sporomusa</taxon>
    </lineage>
</organism>
<keyword evidence="2" id="KW-1185">Reference proteome</keyword>
<sequence length="86" mass="9504">MIQSDWQDILTNFVYTNLPALMNPASRITIVSSTSSPTIPDTSTIVVTPEVLAGLQAYVLNNFDNLQLPSDIQDIVRNFFSVETSL</sequence>